<comment type="caution">
    <text evidence="1">The sequence shown here is derived from an EMBL/GenBank/DDBJ whole genome shotgun (WGS) entry which is preliminary data.</text>
</comment>
<dbReference type="SUPFAM" id="SSF52047">
    <property type="entry name" value="RNI-like"/>
    <property type="match status" value="1"/>
</dbReference>
<keyword evidence="2" id="KW-1185">Reference proteome</keyword>
<evidence type="ECO:0000313" key="2">
    <source>
        <dbReference type="Proteomes" id="UP000076078"/>
    </source>
</evidence>
<reference evidence="1 2" key="1">
    <citation type="submission" date="2015-12" db="EMBL/GenBank/DDBJ databases">
        <title>Dictyostelia acquired genes for synthesis and detection of signals that induce cell-type specialization by lateral gene transfer from prokaryotes.</title>
        <authorList>
            <person name="Gloeckner G."/>
            <person name="Schaap P."/>
        </authorList>
    </citation>
    <scope>NUCLEOTIDE SEQUENCE [LARGE SCALE GENOMIC DNA]</scope>
    <source>
        <strain evidence="1 2">TK</strain>
    </source>
</reference>
<proteinExistence type="predicted"/>
<dbReference type="AlphaFoldDB" id="A0A151ZG28"/>
<dbReference type="InParanoid" id="A0A151ZG28"/>
<sequence>MANQRTITKLPVLPNNVIKYLIEIFVDSYYSDNYLNHSSFKMIDNVFFRFGMVCQQWMDRVLPSLEFKKPIYCYRAFTYIMLSRWVMLGVKFSNVVFGGGQIHDLEVQLLTMTKPYLRNSISTLLVDRESHFNSLRFQFEDIKALIFREPKSITQFAHFVSPLLSEEFPPIDTLTRVDVHYEVKIVHSDTDDVIQPLNLLCGKFINISDINIRGFNQNQKISRNICKYPNVIQKLKTLNLKFDFINVKDITVALTHPFSCIEILKLHRTKTKGDAVMNEPLYHALETHPTITSLSLQLPDESIPSHTLTNLLNNTKLKSLKLKYKTIDFDKSYNSTFLTNNTITKLGLEIKNITFKLIDSICDKLPNLKSLKLAVYGEVDGKDIELFKPKSNITIKLTIVNSFKNMDAYLSKYSLHTRVNHLTLIIDNNNEKLLNNLLDNFKLLEKLKTLKTLFLDTPFTAALIPPLSSNTNIKHLIIRMPELKNMTRNDNSDKNLLELIKGNRSLESIELTNPGKIINFAYLNTEFKKHPHLKFIFSKDLSESLQK</sequence>
<organism evidence="1 2">
    <name type="scientific">Tieghemostelium lacteum</name>
    <name type="common">Slime mold</name>
    <name type="synonym">Dictyostelium lacteum</name>
    <dbReference type="NCBI Taxonomy" id="361077"/>
    <lineage>
        <taxon>Eukaryota</taxon>
        <taxon>Amoebozoa</taxon>
        <taxon>Evosea</taxon>
        <taxon>Eumycetozoa</taxon>
        <taxon>Dictyostelia</taxon>
        <taxon>Dictyosteliales</taxon>
        <taxon>Raperosteliaceae</taxon>
        <taxon>Tieghemostelium</taxon>
    </lineage>
</organism>
<dbReference type="Proteomes" id="UP000076078">
    <property type="component" value="Unassembled WGS sequence"/>
</dbReference>
<protein>
    <submittedName>
        <fullName evidence="1">Uncharacterized protein</fullName>
    </submittedName>
</protein>
<name>A0A151ZG28_TIELA</name>
<dbReference type="EMBL" id="LODT01000028">
    <property type="protein sequence ID" value="KYQ92926.1"/>
    <property type="molecule type" value="Genomic_DNA"/>
</dbReference>
<accession>A0A151ZG28</accession>
<gene>
    <name evidence="1" type="ORF">DLAC_05519</name>
</gene>
<evidence type="ECO:0000313" key="1">
    <source>
        <dbReference type="EMBL" id="KYQ92926.1"/>
    </source>
</evidence>